<dbReference type="GO" id="GO:0005730">
    <property type="term" value="C:nucleolus"/>
    <property type="evidence" value="ECO:0007669"/>
    <property type="project" value="UniProtKB-SubCell"/>
</dbReference>
<dbReference type="InterPro" id="IPR011704">
    <property type="entry name" value="ATPase_dyneun-rel_AAA"/>
</dbReference>
<dbReference type="GO" id="GO:0000055">
    <property type="term" value="P:ribosomal large subunit export from nucleus"/>
    <property type="evidence" value="ECO:0007669"/>
    <property type="project" value="TreeGrafter"/>
</dbReference>
<dbReference type="PIRSF" id="PIRSF010340">
    <property type="entry name" value="Midasin"/>
    <property type="match status" value="1"/>
</dbReference>
<dbReference type="Pfam" id="PF17867">
    <property type="entry name" value="AAA_lid_7"/>
    <property type="match status" value="1"/>
</dbReference>
<feature type="compositionally biased region" description="Acidic residues" evidence="10">
    <location>
        <begin position="3966"/>
        <end position="3976"/>
    </location>
</feature>
<comment type="similarity">
    <text evidence="3">Belongs to the midasin family.</text>
</comment>
<evidence type="ECO:0000256" key="2">
    <source>
        <dbReference type="ARBA" id="ARBA00004642"/>
    </source>
</evidence>
<organism evidence="12 13">
    <name type="scientific">Perkinsus olseni</name>
    <name type="common">Perkinsus atlanticus</name>
    <dbReference type="NCBI Taxonomy" id="32597"/>
    <lineage>
        <taxon>Eukaryota</taxon>
        <taxon>Sar</taxon>
        <taxon>Alveolata</taxon>
        <taxon>Perkinsozoa</taxon>
        <taxon>Perkinsea</taxon>
        <taxon>Perkinsida</taxon>
        <taxon>Perkinsidae</taxon>
        <taxon>Perkinsus</taxon>
    </lineage>
</organism>
<dbReference type="SMART" id="SM00382">
    <property type="entry name" value="AAA"/>
    <property type="match status" value="5"/>
</dbReference>
<dbReference type="Proteomes" id="UP000570595">
    <property type="component" value="Unassembled WGS sequence"/>
</dbReference>
<dbReference type="GO" id="GO:0005524">
    <property type="term" value="F:ATP binding"/>
    <property type="evidence" value="ECO:0007669"/>
    <property type="project" value="UniProtKB-KW"/>
</dbReference>
<dbReference type="GO" id="GO:0000027">
    <property type="term" value="P:ribosomal large subunit assembly"/>
    <property type="evidence" value="ECO:0007669"/>
    <property type="project" value="InterPro"/>
</dbReference>
<feature type="compositionally biased region" description="Basic and acidic residues" evidence="10">
    <location>
        <begin position="3977"/>
        <end position="4003"/>
    </location>
</feature>
<protein>
    <recommendedName>
        <fullName evidence="4">Midasin</fullName>
    </recommendedName>
</protein>
<feature type="compositionally biased region" description="Acidic residues" evidence="10">
    <location>
        <begin position="4364"/>
        <end position="4386"/>
    </location>
</feature>
<feature type="region of interest" description="Disordered" evidence="10">
    <location>
        <begin position="3879"/>
        <end position="4393"/>
    </location>
</feature>
<evidence type="ECO:0000256" key="3">
    <source>
        <dbReference type="ARBA" id="ARBA00007188"/>
    </source>
</evidence>
<dbReference type="InterPro" id="IPR040848">
    <property type="entry name" value="AAA_lid_7"/>
</dbReference>
<evidence type="ECO:0000256" key="9">
    <source>
        <dbReference type="SAM" id="Coils"/>
    </source>
</evidence>
<feature type="domain" description="AAA+ ATPase" evidence="11">
    <location>
        <begin position="1681"/>
        <end position="1941"/>
    </location>
</feature>
<dbReference type="FunFam" id="3.40.50.300:FF:000142">
    <property type="entry name" value="Midasin"/>
    <property type="match status" value="2"/>
</dbReference>
<feature type="compositionally biased region" description="Basic and acidic residues" evidence="10">
    <location>
        <begin position="4026"/>
        <end position="4036"/>
    </location>
</feature>
<keyword evidence="9" id="KW-0175">Coiled coil</keyword>
<dbReference type="PANTHER" id="PTHR48103">
    <property type="entry name" value="MIDASIN-RELATED"/>
    <property type="match status" value="1"/>
</dbReference>
<feature type="compositionally biased region" description="Acidic residues" evidence="10">
    <location>
        <begin position="4108"/>
        <end position="4117"/>
    </location>
</feature>
<name>A0A7J6MFT5_PEROL</name>
<dbReference type="InterPro" id="IPR027417">
    <property type="entry name" value="P-loop_NTPase"/>
</dbReference>
<feature type="compositionally biased region" description="Basic and acidic residues" evidence="10">
    <location>
        <begin position="3915"/>
        <end position="3930"/>
    </location>
</feature>
<dbReference type="Gene3D" id="3.40.50.300">
    <property type="entry name" value="P-loop containing nucleotide triphosphate hydrolases"/>
    <property type="match status" value="6"/>
</dbReference>
<feature type="domain" description="AAA+ ATPase" evidence="11">
    <location>
        <begin position="1275"/>
        <end position="1509"/>
    </location>
</feature>
<feature type="domain" description="AAA+ ATPase" evidence="11">
    <location>
        <begin position="231"/>
        <end position="378"/>
    </location>
</feature>
<feature type="compositionally biased region" description="Acidic residues" evidence="10">
    <location>
        <begin position="4173"/>
        <end position="4189"/>
    </location>
</feature>
<feature type="domain" description="AAA+ ATPase" evidence="11">
    <location>
        <begin position="980"/>
        <end position="1129"/>
    </location>
</feature>
<evidence type="ECO:0000256" key="4">
    <source>
        <dbReference type="ARBA" id="ARBA00017143"/>
    </source>
</evidence>
<accession>A0A7J6MFT5</accession>
<evidence type="ECO:0000256" key="7">
    <source>
        <dbReference type="ARBA" id="ARBA00023186"/>
    </source>
</evidence>
<dbReference type="Pfam" id="PF07728">
    <property type="entry name" value="AAA_5"/>
    <property type="match status" value="8"/>
</dbReference>
<feature type="compositionally biased region" description="Basic and acidic residues" evidence="10">
    <location>
        <begin position="4331"/>
        <end position="4346"/>
    </location>
</feature>
<evidence type="ECO:0000256" key="5">
    <source>
        <dbReference type="ARBA" id="ARBA00022741"/>
    </source>
</evidence>
<sequence length="4393" mass="481219">MFVTVFGIPPHVVPSCPFPLLRSTGCLEMEGSFLASLHGRLSSIGASATITNEIVEFAMKGFTRLPFECRRRLFESPSGASGENRLTYIWLLSVLLGLPFARRRAMWALNEMEESPWEGVDVEDGTARVVLCETLWRLVHSPAYGELAGRWDWQAILQNLAESSIVAEQALETVRGTAGLGRKPLVRTLDECPMGGMDSGCDEQPVEAADLTKGQRKAVNDLYTWVNVLPTMSCLCLHGPSGCGKTTVIHRAHEVAAAGKDIVTLHIDDSTDPKSLIGGFQQVPNKPGRFEWQMGVLAKAMVEGSWVVIEDIDKVSSDVLAILPSPSDDDTGYLVLEQNRTLRIHPDFVLIGTVSSVASSQAGIGSSLDLLLASATSLQAWTHVMMPPMTGEEMETYIAAKTLVFPAWGEAIAEAYRRVNAAMEEQGVTRRLTPKDFSRAIERLGPLSKKWPHRWPLAENTRLRIARELYAVWVAHVFDQEAREEVYNALRESLSLPSGSAASDSAPEVSLDRSNVSIGTDVEPLVRKVSENEDRGSSVLEEYSLTSVHRRLLEFLAKCVVYNEPALLVGDTGCGKTTTVQCLARMLNRELMVYNFSDQSEAQELIGGLKPLPIDAGDLIKRWHILMDKTFSKKSNAALAAHVDKVAQKKGGAKALAIITQTCKKALAAGREEEEWKKLAQECKAATETKVSLRFEFVEGQLLTALRTGAWLVLDEINLAPGDVLQRIAGLLEQGASTEESPKYFEVHEAGGAGVKIPIHPDFRLFACMNPSHLGPAKKPLPAGIRARFCEYYVDEVVEDADLIQLVTDGLSKHLPNPPSEAVVNVYKKVREMARDGQLSDGQGGKPVFSLRSLSRALKFARTFVKSPRYRHHDGGLEAVREGLAVTFAGVLSESSEAKVMEEIRRFLPGPSKAPRRIGQAAGTLDVVVEKEAVCIEGYWIARGPKDIDVQRLLGDFCVTESARRNLRKILRCVSGGKVVRPPILLEGPTGAGKTSLVKFVAAMTGHDCVRINNHEHTDLQEYIGQHVYDHGVLKFEEGPLVKACRAGAWVVLDELNLAPSEVLEGINRLLDDNREIHIAETNTTVVPDADFVVFATQNPAGGDYGGRKQLSRALRNRFTTMWIDSLSSEELRAILQHKCQLAPSIAAAMVKVYEDLRAHRNVDALLAGGGSDLITIRDILRWAHRRPGTMVECGLEGWCLLGERLRHEDQRAEVAKAIAKHCKSYGVTAESYLEMNYREDPYVLEIQETDAGSGLVWTETMCRMVALVSRCAKNGESALLVGETGTGKTTVVQTVADFRQIKLEIVNCHQHTEPADFLGAMRPTAGKKDVRGLIKAKAKRMCELVGRDVDEEQSVVVVREIVREYELENEEVSEDPPSPKRARVRSELRALWREIADLRADANHDQSMDHDLFAWQDGPVTRAMRREGHWVLLDEASLATDAVLERLNSVLEAGERSVMLAEKPGGEVVIGGEKFSLMMTMNPGGDFGKRELSPALRSRMTEIWVKALDYADEDEDSEASRLIRKLLSDEAKTLMPSIRRAVAWVVENIPAQVLPMSIRNVGLWVSACNELTGMSLGERYLHGGTMTIVDALVDAPELQMEAMKVLETQAPQGTELTKFGPDGYQWVRDAVQRGDTDGLGPFSVPTPAAGVSIAPIAFDFAAPTTALNLGRILRGLTVGKGMAVLLEGPPGTGKSSIIAALAARCGRELVRINISEQTEIADLVGQFLPAAGQGSHEVSFTWSDGVLLSALRRDNCWVLLDELNLAPQPVLEGLNSLLDHRRELVVPETGERVRAKAGSFQLFATQNRMVDGGGRKGLPKSFLNRFVKIAVSELSSKDSESICKRLFGEDMWNFVCGGVVESVRVTGDMRFRGGSGWEWNLRDVLRVSSSVQRRAIDHLSPASQCYLLLASRLQTLEDREALRPVVWEASSNQEWARDCDVEDIDGGLMLMRVAEAFANSKGANFRSGDADILQNQSFGLSAGCAAVLSGWPSLLIGDGGSGRRRMVEILAAVAGVKLVSIRMHAQMDANDLVGQFVQKPGGGFQWVDSPLVCALKSGDWVLFNSVEQCPSAVVDRLNALLEVGGKLQVPERGRANPEDLTVTPNPACRLFFTADARHVHMVSNPLRNRCVEIFVDSTAQGGDLEKICMAASGGLVERVNVEEMQDSKFQGVAREASRAAAVGKHLRERESDLRSLQPLFCCDSVVTKAVSAAGVVAGTIPNDPVGQSYAYQWMLEGTVGTPWDVEARVRSLPPSLNVVPEIVRDMSKLSATDRRWVAKTYLCLPPKEGTLLYQLGHPEEADGLALLSGRRLELIKAVRESIGELPRDPRVMPHFCRLLVVLDSYDQLSAQAETSILIFLREFMEARKVQSARTTRPPAAAVACPAHLPMYASASESELELILEAAIRNISTLYQSFSRDQHAQTLGDLLAQIRSLGVLARRARAGDEDAKEKLIKLETALTETVTRIITTTRERHEKTAADDSDSTPKWPAELLKCSGELSAQRYDQLALACPWPVVDGLALRTEAAWSTGSISSDLASVESLYSKLRRRGPEALLRAHGGWATVLGTSVAEAVLRWPISEVPEAAKLASYMREVTPYAAKAEKAASLSCANVIERCCRKAVGLPTFIDASEPIAEVCSRALDEEADPYARLALAASWHLILGAGILHLETDPTESRSAWCIHAHRFTTDLENELDIRQRCLDLAAVGAGGIASLRRALGSLTRSVSEVENTLCVREIPAGRPEAVDEAVWESSGLADINREEANYRELRTIVHGFVQSVVAPLMSDGSGRWRKEGLQLDEAMVLAQSAASVAETLTTSFPAHADITRPLALDCLAVASGVAAIAIKQEKGKRAPHVKDTLKRVHLPLRTSSLTAQGSDDGRDYDPTVASLALRSFGVARSQADRVDDGRDAALEHVDALVSEFERLEEEEASAKNEGMIRQNEVTFIERMRELTNEDDNDLEKLQQEYNVKLFEDASHSRVIRQLESDDVIADIGGADEDSSEVLDDDDDEMGLSRAKLGSSAEALRTLDNLSGLLVHAVTDEDDAADAQGLMDELLGEAWGDLLKSIKDDELVTGRDSAPADAIIGPWINGDGLPLVLGRLRRLTRDLDRKVLGEELMPSVEKEEKEVEEADEGIEKDESEMTLDELEQLERRRLKRESELKVRLRDVINRKGARATEKLSFYLESADGRALDLLNCHFVHPLTLLLNHLEAINRAIPEGHPAVDACLRAVKKFLESCTLGSTSPMSALLMLEECLDRYDALVRAVPSHLLKAGAGAVTSVRRSVATFRAMQVCSGVTETTFGLGGHLAFVPWQHAYRRSSFGAMLVSPEIVSVFFFIADGVPIASWRDLRASREAYWRSKARGRWFARLWSAAKSTKIEGSDDKLKAELFDTGMRFLRTSPLVQFSERVAIIKTVGDMLHVPVLQHLHGMAMVWLPYVDKQMEIHRKALEKEVRELIQCARWDLGPSANHAAFRDMTKRSHKQLAKAARVFDSAVLAPTDPVLATITLTPPLKLGSEMECTELCEALADTKAFLTAQPPNPVQAKKRQMMQLKDFIDEEMPLAPGSPANIDLSREVMAMKPLMSEGGDDSKRSRTFNICLHEWLKLSSLHKTPPNLDLTMDQLKWWMQHVAQVFHRLLDTVARRHYLQRMEEASVVLSKVDSIVTNGQEGIVSLVQLLDSAVHESAAQASAIASDTLPPIPAVVRACLDAHAPEVAEIESLLHRPSEGDTQPLLVRKEWIGTLKEASGAMAEYLSSSSCLSLVPRLEEVASELSSAAAGLSVELAPVEAAPGAVDLAECLAKIVSGELPCDGDDAAEALRNLKEGKIPASAPTSLLATSVTSVEEKLDASLMALHSMLKFVTHLHQEGLSLAEGEDAEGGEGREGTTDWQQGTGLGEGSGARDVSDEIEDKNMFDTVQEEKKEEQSQQEPQDTEQDKNEGVEVGDIMDVEGPEENVQREPNEEDENEDKEDNMDREMGDVDLKEGGEIEEKQKGPEEKDKDEEGSDSENEDGDGNQQEENIETKGGEKQSETDVVAAEDQEGEADEKNDGENEKESEESEDNEKQSDENGKEDEGEGSINEESGDEDDEAFEASLAKAKEDQDSGEEGDENGENARQDGEADEDEMDLDDDMALDGDVGGDSDDAVTDDEEDADLDDEDAKSVHDEDKENEGEEEAETAPEDETDKLNSAEAAEDQDTLMENAAEAAPQPQKNAGNPEDDEGTQGEELTGGRDNDAHNEEESTRDQPQGAEDAGRDQEGAAIRESGPQGQSSKQEKSRAPSAPPNPLEDSVEEVEKWLKRIQLMDEDESAEDSEEQAGGENDENKDEQGLNRDAAQDESSKLEGVAQATGESAEHAGELEQDEDEAASEADAMDVDEEDQREEEKEGL</sequence>
<evidence type="ECO:0000313" key="12">
    <source>
        <dbReference type="EMBL" id="KAF4670276.1"/>
    </source>
</evidence>
<keyword evidence="5" id="KW-0547">Nucleotide-binding</keyword>
<dbReference type="Pfam" id="PF17865">
    <property type="entry name" value="AAA_lid_5"/>
    <property type="match status" value="1"/>
</dbReference>
<feature type="compositionally biased region" description="Acidic residues" evidence="10">
    <location>
        <begin position="4309"/>
        <end position="4330"/>
    </location>
</feature>
<feature type="compositionally biased region" description="Acidic residues" evidence="10">
    <location>
        <begin position="4004"/>
        <end position="4018"/>
    </location>
</feature>
<dbReference type="CDD" id="cd00009">
    <property type="entry name" value="AAA"/>
    <property type="match status" value="3"/>
</dbReference>
<dbReference type="GO" id="GO:0005654">
    <property type="term" value="C:nucleoplasm"/>
    <property type="evidence" value="ECO:0007669"/>
    <property type="project" value="UniProtKB-SubCell"/>
</dbReference>
<dbReference type="InterPro" id="IPR003593">
    <property type="entry name" value="AAA+_ATPase"/>
</dbReference>
<dbReference type="EMBL" id="JABAHT010000012">
    <property type="protein sequence ID" value="KAF4670276.1"/>
    <property type="molecule type" value="Genomic_DNA"/>
</dbReference>
<feature type="domain" description="AAA+ ATPase" evidence="11">
    <location>
        <begin position="562"/>
        <end position="799"/>
    </location>
</feature>
<gene>
    <name evidence="12" type="primary">MDN1</name>
    <name evidence="12" type="ORF">FOZ61_000937</name>
</gene>
<evidence type="ECO:0000256" key="10">
    <source>
        <dbReference type="SAM" id="MobiDB-lite"/>
    </source>
</evidence>
<feature type="compositionally biased region" description="Basic and acidic residues" evidence="10">
    <location>
        <begin position="4234"/>
        <end position="4249"/>
    </location>
</feature>
<dbReference type="SUPFAM" id="SSF52540">
    <property type="entry name" value="P-loop containing nucleoside triphosphate hydrolases"/>
    <property type="match status" value="6"/>
</dbReference>
<dbReference type="PANTHER" id="PTHR48103:SF2">
    <property type="entry name" value="MIDASIN"/>
    <property type="match status" value="1"/>
</dbReference>
<dbReference type="GO" id="GO:0016887">
    <property type="term" value="F:ATP hydrolysis activity"/>
    <property type="evidence" value="ECO:0007669"/>
    <property type="project" value="InterPro"/>
</dbReference>
<feature type="non-terminal residue" evidence="12">
    <location>
        <position position="1"/>
    </location>
</feature>
<dbReference type="GO" id="GO:0030687">
    <property type="term" value="C:preribosome, large subunit precursor"/>
    <property type="evidence" value="ECO:0007669"/>
    <property type="project" value="TreeGrafter"/>
</dbReference>
<comment type="caution">
    <text evidence="12">The sequence shown here is derived from an EMBL/GenBank/DDBJ whole genome shotgun (WGS) entry which is preliminary data.</text>
</comment>
<evidence type="ECO:0000256" key="1">
    <source>
        <dbReference type="ARBA" id="ARBA00004604"/>
    </source>
</evidence>
<evidence type="ECO:0000313" key="13">
    <source>
        <dbReference type="Proteomes" id="UP000570595"/>
    </source>
</evidence>
<evidence type="ECO:0000256" key="8">
    <source>
        <dbReference type="ARBA" id="ARBA00023242"/>
    </source>
</evidence>
<keyword evidence="7" id="KW-0143">Chaperone</keyword>
<keyword evidence="6" id="KW-0067">ATP-binding</keyword>
<evidence type="ECO:0000259" key="11">
    <source>
        <dbReference type="SMART" id="SM00382"/>
    </source>
</evidence>
<keyword evidence="8" id="KW-0539">Nucleus</keyword>
<proteinExistence type="inferred from homology"/>
<dbReference type="InterPro" id="IPR041190">
    <property type="entry name" value="Midasin_AAA_lid_5"/>
</dbReference>
<evidence type="ECO:0000256" key="6">
    <source>
        <dbReference type="ARBA" id="ARBA00022840"/>
    </source>
</evidence>
<comment type="subcellular location">
    <subcellularLocation>
        <location evidence="1">Nucleus</location>
        <location evidence="1">Nucleolus</location>
    </subcellularLocation>
    <subcellularLocation>
        <location evidence="2">Nucleus</location>
        <location evidence="2">Nucleoplasm</location>
    </subcellularLocation>
</comment>
<reference evidence="12 13" key="1">
    <citation type="submission" date="2020-04" db="EMBL/GenBank/DDBJ databases">
        <title>Perkinsus olseni comparative genomics.</title>
        <authorList>
            <person name="Bogema D.R."/>
        </authorList>
    </citation>
    <scope>NUCLEOTIDE SEQUENCE [LARGE SCALE GENOMIC DNA]</scope>
    <source>
        <strain evidence="12">ATCC PRA-179</strain>
    </source>
</reference>
<feature type="compositionally biased region" description="Acidic residues" evidence="10">
    <location>
        <begin position="4125"/>
        <end position="4164"/>
    </location>
</feature>
<feature type="coiled-coil region" evidence="9">
    <location>
        <begin position="2912"/>
        <end position="2970"/>
    </location>
</feature>
<feature type="compositionally biased region" description="Acidic residues" evidence="10">
    <location>
        <begin position="4087"/>
        <end position="4096"/>
    </location>
</feature>
<dbReference type="InterPro" id="IPR012099">
    <property type="entry name" value="Midasin"/>
</dbReference>
<dbReference type="OrthoDB" id="5186at2759"/>